<dbReference type="Gene3D" id="2.130.10.10">
    <property type="entry name" value="YVTN repeat-like/Quinoprotein amine dehydrogenase"/>
    <property type="match status" value="2"/>
</dbReference>
<keyword evidence="7" id="KW-1133">Transmembrane helix</keyword>
<feature type="domain" description="HTH araC/xylS-type" evidence="9">
    <location>
        <begin position="1245"/>
        <end position="1344"/>
    </location>
</feature>
<name>A0ABM8IA38_9BACE</name>
<feature type="modified residue" description="4-aspartylphosphate" evidence="6">
    <location>
        <position position="1146"/>
    </location>
</feature>
<dbReference type="InterPro" id="IPR015943">
    <property type="entry name" value="WD40/YVTN_repeat-like_dom_sf"/>
</dbReference>
<dbReference type="Pfam" id="PF00512">
    <property type="entry name" value="HisKA"/>
    <property type="match status" value="1"/>
</dbReference>
<evidence type="ECO:0000256" key="2">
    <source>
        <dbReference type="ARBA" id="ARBA00012438"/>
    </source>
</evidence>
<dbReference type="Gene3D" id="1.10.10.60">
    <property type="entry name" value="Homeodomain-like"/>
    <property type="match status" value="1"/>
</dbReference>
<dbReference type="InterPro" id="IPR036890">
    <property type="entry name" value="HATPase_C_sf"/>
</dbReference>
<evidence type="ECO:0000256" key="7">
    <source>
        <dbReference type="SAM" id="Phobius"/>
    </source>
</evidence>
<dbReference type="InterPro" id="IPR003594">
    <property type="entry name" value="HATPase_dom"/>
</dbReference>
<dbReference type="Pfam" id="PF02518">
    <property type="entry name" value="HATPase_c"/>
    <property type="match status" value="1"/>
</dbReference>
<dbReference type="InterPro" id="IPR036097">
    <property type="entry name" value="HisK_dim/P_sf"/>
</dbReference>
<organism evidence="12 13">
    <name type="scientific">Bacteroides sedimenti</name>
    <dbReference type="NCBI Taxonomy" id="2136147"/>
    <lineage>
        <taxon>Bacteria</taxon>
        <taxon>Pseudomonadati</taxon>
        <taxon>Bacteroidota</taxon>
        <taxon>Bacteroidia</taxon>
        <taxon>Bacteroidales</taxon>
        <taxon>Bacteroidaceae</taxon>
        <taxon>Bacteroides</taxon>
    </lineage>
</organism>
<dbReference type="Gene3D" id="3.40.50.2300">
    <property type="match status" value="1"/>
</dbReference>
<gene>
    <name evidence="12" type="ORF">BSYN_01720</name>
</gene>
<dbReference type="SUPFAM" id="SSF52172">
    <property type="entry name" value="CheY-like"/>
    <property type="match status" value="1"/>
</dbReference>
<evidence type="ECO:0000256" key="6">
    <source>
        <dbReference type="PROSITE-ProRule" id="PRU00169"/>
    </source>
</evidence>
<dbReference type="PRINTS" id="PR00344">
    <property type="entry name" value="BCTRLSENSOR"/>
</dbReference>
<dbReference type="Pfam" id="PF07495">
    <property type="entry name" value="Y_Y_Y"/>
    <property type="match status" value="1"/>
</dbReference>
<dbReference type="RefSeq" id="WP_353332381.1">
    <property type="nucleotide sequence ID" value="NZ_AP028055.1"/>
</dbReference>
<dbReference type="Gene3D" id="2.60.40.10">
    <property type="entry name" value="Immunoglobulins"/>
    <property type="match status" value="1"/>
</dbReference>
<keyword evidence="7" id="KW-0472">Membrane</keyword>
<feature type="transmembrane region" description="Helical" evidence="7">
    <location>
        <begin position="782"/>
        <end position="804"/>
    </location>
</feature>
<evidence type="ECO:0000256" key="4">
    <source>
        <dbReference type="ARBA" id="ARBA00023015"/>
    </source>
</evidence>
<keyword evidence="12" id="KW-0418">Kinase</keyword>
<feature type="signal peptide" evidence="8">
    <location>
        <begin position="1"/>
        <end position="23"/>
    </location>
</feature>
<dbReference type="Gene3D" id="1.10.287.130">
    <property type="match status" value="1"/>
</dbReference>
<keyword evidence="5" id="KW-0804">Transcription</keyword>
<dbReference type="GO" id="GO:0016301">
    <property type="term" value="F:kinase activity"/>
    <property type="evidence" value="ECO:0007669"/>
    <property type="project" value="UniProtKB-KW"/>
</dbReference>
<evidence type="ECO:0000256" key="5">
    <source>
        <dbReference type="ARBA" id="ARBA00023163"/>
    </source>
</evidence>
<dbReference type="SMART" id="SM00448">
    <property type="entry name" value="REC"/>
    <property type="match status" value="1"/>
</dbReference>
<dbReference type="InterPro" id="IPR018060">
    <property type="entry name" value="HTH_AraC"/>
</dbReference>
<dbReference type="InterPro" id="IPR004358">
    <property type="entry name" value="Sig_transdc_His_kin-like_C"/>
</dbReference>
<dbReference type="SUPFAM" id="SSF55874">
    <property type="entry name" value="ATPase domain of HSP90 chaperone/DNA topoisomerase II/histidine kinase"/>
    <property type="match status" value="1"/>
</dbReference>
<dbReference type="Pfam" id="PF00072">
    <property type="entry name" value="Response_reg"/>
    <property type="match status" value="1"/>
</dbReference>
<dbReference type="InterPro" id="IPR011110">
    <property type="entry name" value="Reg_prop"/>
</dbReference>
<evidence type="ECO:0000256" key="3">
    <source>
        <dbReference type="ARBA" id="ARBA00022553"/>
    </source>
</evidence>
<dbReference type="Gene3D" id="3.30.565.10">
    <property type="entry name" value="Histidine kinase-like ATPase, C-terminal domain"/>
    <property type="match status" value="1"/>
</dbReference>
<keyword evidence="7" id="KW-0812">Transmembrane</keyword>
<evidence type="ECO:0000259" key="10">
    <source>
        <dbReference type="PROSITE" id="PS50109"/>
    </source>
</evidence>
<dbReference type="SMART" id="SM00388">
    <property type="entry name" value="HisKA"/>
    <property type="match status" value="1"/>
</dbReference>
<proteinExistence type="predicted"/>
<dbReference type="InterPro" id="IPR011006">
    <property type="entry name" value="CheY-like_superfamily"/>
</dbReference>
<dbReference type="SMART" id="SM00342">
    <property type="entry name" value="HTH_ARAC"/>
    <property type="match status" value="1"/>
</dbReference>
<dbReference type="SUPFAM" id="SSF46689">
    <property type="entry name" value="Homeodomain-like"/>
    <property type="match status" value="1"/>
</dbReference>
<dbReference type="Pfam" id="PF12833">
    <property type="entry name" value="HTH_18"/>
    <property type="match status" value="1"/>
</dbReference>
<evidence type="ECO:0000313" key="13">
    <source>
        <dbReference type="Proteomes" id="UP001496674"/>
    </source>
</evidence>
<keyword evidence="13" id="KW-1185">Reference proteome</keyword>
<dbReference type="CDD" id="cd17574">
    <property type="entry name" value="REC_OmpR"/>
    <property type="match status" value="1"/>
</dbReference>
<dbReference type="PROSITE" id="PS01124">
    <property type="entry name" value="HTH_ARAC_FAMILY_2"/>
    <property type="match status" value="1"/>
</dbReference>
<keyword evidence="4" id="KW-0805">Transcription regulation</keyword>
<comment type="catalytic activity">
    <reaction evidence="1">
        <text>ATP + protein L-histidine = ADP + protein N-phospho-L-histidine.</text>
        <dbReference type="EC" id="2.7.13.3"/>
    </reaction>
</comment>
<dbReference type="Proteomes" id="UP001496674">
    <property type="component" value="Chromosome"/>
</dbReference>
<keyword evidence="3 6" id="KW-0597">Phosphoprotein</keyword>
<feature type="domain" description="Response regulatory" evidence="11">
    <location>
        <begin position="1098"/>
        <end position="1213"/>
    </location>
</feature>
<protein>
    <recommendedName>
        <fullName evidence="2">histidine kinase</fullName>
        <ecNumber evidence="2">2.7.13.3</ecNumber>
    </recommendedName>
</protein>
<dbReference type="PROSITE" id="PS50109">
    <property type="entry name" value="HIS_KIN"/>
    <property type="match status" value="1"/>
</dbReference>
<dbReference type="Pfam" id="PF07494">
    <property type="entry name" value="Reg_prop"/>
    <property type="match status" value="7"/>
</dbReference>
<dbReference type="InterPro" id="IPR005467">
    <property type="entry name" value="His_kinase_dom"/>
</dbReference>
<dbReference type="PROSITE" id="PS50110">
    <property type="entry name" value="RESPONSE_REGULATORY"/>
    <property type="match status" value="1"/>
</dbReference>
<sequence length="1346" mass="153159">MKIPRILLLNLFLFLLISFNAQSEENNPISFSQISLNEGLSQSTIFSIAQDKTGNMWFATYDGLNKFDGYSFTVYRHDYSDANSIASDIAKVLKIDSKGVLWIGTREGLSCYDEKRDNFKNYFYKSNMQVNAIGEVKEDMLILGTSKGVLFFDCKQQKFIRPANQKLAALTANYITKYNEKIYIGTDNGVMVCSPEGNNLQMLSPALAGKKVQCMLRQSDYKLWIATEGAGLYMLNLRTRQMKNYRREASNGKSLSSDYIRSLALDAQNRLWIGTFNELNLYNDQTDSFQAFRSNPVEEGSLSQNSVRSIFQDAQGGMWFGTYFGGLNYYHPLKNRFGHIKRIPFQNSLNDNVTSCIVEDRNGNLWIGANDGGLNFYNAKTKQYSNYSLKGGEGPGSGSNNVKAVWLDEKNGLVYIGTHAGGLSVLHYGSKQIDHYNMRNSGLQDENVYAIIPAQNGELWLGTLKGLARFNPAKRTITPVNSAYGGKSIANGSVTVLCRDSKNRLWVGGERGLNVYKTDRLIDFSYIISGDKQLREAFVNSIMQDKEGRVWISTRNGLFVYNDKTGKIKHYTTKNGLPNNVIYGVLEDSYGRMWISSNKGLSCLTPDNDTFRNYTQSDGIQSNQFNNYSFCRTRSGEMYFGGINGITVFRPELLIDNPYAPKVLINDLKVFGRSVHPGDDTGILDENICMAEGIKLKASQSSFSLDLVVFNYISGKHNTFAYKLEGYDKDWNYLTDGRTVFYSNLPSGNYVLKVKAANSDGKWNEAPTELKIRIMPVWYKSWWAIILFMAIAAGITMLVFRYLLMRKNMEAQLHLERMENDKQQELSQMKLRFFINMSHELRTPLTLIQAPLQELLSRINDKWARKQLEHIERNANRLLHMVNQLMDYRRAELGVLQLKAAERDLNETLQPIILLFDKIARRKKIEYIFQSEIEKKKMLFDPNYLEIIVNNLLSNAFKFTPEGGTISVKTEIEDNNLLISVSDTGIGIPEEKQKLIFERFYQADCEQFGTGIGLSLVKCLVELHHGTITLVSKKDCGSTFIISIPQNRDLYHPAELTRNEGEEAGYHSINQTESFFTDIEVSKAEVDEAETEEGKKRTVMVVEDNSEIQDFLNEGLSRHFNVLRASNGQEALEVMKNADVDLIITDVMMPVMDGIKLCRQVKRNLQTCHIPVIILSAKGNVEDQMEGLQVGADDYIPKPFSLSVMIAKINNMLHTRYMAIEHYSNSMEIAPEEVTFNVMDEELLKKAITVVQNNMDNIEFTTDEFARQMNMSRTNLHLKMKAITGEPTNEFIRKMRFNEAARLLKEGRYNVSEISMMVGFNTPSYFATSFKKYFGCLPSEYVKKGR</sequence>
<dbReference type="InterPro" id="IPR001789">
    <property type="entry name" value="Sig_transdc_resp-reg_receiver"/>
</dbReference>
<evidence type="ECO:0000259" key="9">
    <source>
        <dbReference type="PROSITE" id="PS01124"/>
    </source>
</evidence>
<evidence type="ECO:0000259" key="11">
    <source>
        <dbReference type="PROSITE" id="PS50110"/>
    </source>
</evidence>
<dbReference type="CDD" id="cd00082">
    <property type="entry name" value="HisKA"/>
    <property type="match status" value="1"/>
</dbReference>
<evidence type="ECO:0000313" key="12">
    <source>
        <dbReference type="EMBL" id="BEG97907.1"/>
    </source>
</evidence>
<dbReference type="PANTHER" id="PTHR43547">
    <property type="entry name" value="TWO-COMPONENT HISTIDINE KINASE"/>
    <property type="match status" value="1"/>
</dbReference>
<reference evidence="12 13" key="1">
    <citation type="submission" date="2023-04" db="EMBL/GenBank/DDBJ databases">
        <title>Draft genome sequence of acteroides sedimenti strain YN3PY1.</title>
        <authorList>
            <person name="Yoshida N."/>
        </authorList>
    </citation>
    <scope>NUCLEOTIDE SEQUENCE [LARGE SCALE GENOMIC DNA]</scope>
    <source>
        <strain evidence="12 13">YN3PY1</strain>
    </source>
</reference>
<feature type="chain" id="PRO_5045470631" description="histidine kinase" evidence="8">
    <location>
        <begin position="24"/>
        <end position="1346"/>
    </location>
</feature>
<feature type="domain" description="Histidine kinase" evidence="10">
    <location>
        <begin position="836"/>
        <end position="1048"/>
    </location>
</feature>
<accession>A0ABM8IA38</accession>
<dbReference type="InterPro" id="IPR009057">
    <property type="entry name" value="Homeodomain-like_sf"/>
</dbReference>
<dbReference type="InterPro" id="IPR011123">
    <property type="entry name" value="Y_Y_Y"/>
</dbReference>
<evidence type="ECO:0000256" key="8">
    <source>
        <dbReference type="SAM" id="SignalP"/>
    </source>
</evidence>
<dbReference type="InterPro" id="IPR013783">
    <property type="entry name" value="Ig-like_fold"/>
</dbReference>
<dbReference type="EC" id="2.7.13.3" evidence="2"/>
<dbReference type="SMART" id="SM00387">
    <property type="entry name" value="HATPase_c"/>
    <property type="match status" value="1"/>
</dbReference>
<dbReference type="PANTHER" id="PTHR43547:SF2">
    <property type="entry name" value="HYBRID SIGNAL TRANSDUCTION HISTIDINE KINASE C"/>
    <property type="match status" value="1"/>
</dbReference>
<dbReference type="SUPFAM" id="SSF47384">
    <property type="entry name" value="Homodimeric domain of signal transducing histidine kinase"/>
    <property type="match status" value="1"/>
</dbReference>
<keyword evidence="12" id="KW-0808">Transferase</keyword>
<dbReference type="EMBL" id="AP028055">
    <property type="protein sequence ID" value="BEG97907.1"/>
    <property type="molecule type" value="Genomic_DNA"/>
</dbReference>
<dbReference type="SUPFAM" id="SSF63829">
    <property type="entry name" value="Calcium-dependent phosphotriesterase"/>
    <property type="match status" value="3"/>
</dbReference>
<dbReference type="InterPro" id="IPR003661">
    <property type="entry name" value="HisK_dim/P_dom"/>
</dbReference>
<keyword evidence="8" id="KW-0732">Signal</keyword>
<evidence type="ECO:0000256" key="1">
    <source>
        <dbReference type="ARBA" id="ARBA00000085"/>
    </source>
</evidence>